<gene>
    <name evidence="4" type="ORF">H8M03_08955</name>
</gene>
<feature type="domain" description="Outer membrane protein assembly factor BamE" evidence="3">
    <location>
        <begin position="27"/>
        <end position="100"/>
    </location>
</feature>
<organism evidence="4 5">
    <name type="scientific">Sphingomonas sabuli</name>
    <dbReference type="NCBI Taxonomy" id="2764186"/>
    <lineage>
        <taxon>Bacteria</taxon>
        <taxon>Pseudomonadati</taxon>
        <taxon>Pseudomonadota</taxon>
        <taxon>Alphaproteobacteria</taxon>
        <taxon>Sphingomonadales</taxon>
        <taxon>Sphingomonadaceae</taxon>
        <taxon>Sphingomonas</taxon>
    </lineage>
</organism>
<evidence type="ECO:0000259" key="3">
    <source>
        <dbReference type="Pfam" id="PF04355"/>
    </source>
</evidence>
<dbReference type="Proteomes" id="UP000515861">
    <property type="component" value="Chromosome"/>
</dbReference>
<evidence type="ECO:0000313" key="4">
    <source>
        <dbReference type="EMBL" id="QNM82152.1"/>
    </source>
</evidence>
<evidence type="ECO:0000313" key="5">
    <source>
        <dbReference type="Proteomes" id="UP000515861"/>
    </source>
</evidence>
<proteinExistence type="predicted"/>
<dbReference type="KEGG" id="ssau:H8M03_08955"/>
<dbReference type="PROSITE" id="PS51257">
    <property type="entry name" value="PROKAR_LIPOPROTEIN"/>
    <property type="match status" value="1"/>
</dbReference>
<dbReference type="EMBL" id="CP060697">
    <property type="protein sequence ID" value="QNM82152.1"/>
    <property type="molecule type" value="Genomic_DNA"/>
</dbReference>
<dbReference type="Gene3D" id="3.30.1450.10">
    <property type="match status" value="1"/>
</dbReference>
<evidence type="ECO:0000256" key="2">
    <source>
        <dbReference type="ARBA" id="ARBA00023136"/>
    </source>
</evidence>
<reference evidence="4 5" key="1">
    <citation type="submission" date="2020-08" db="EMBL/GenBank/DDBJ databases">
        <title>Sphingomonas sp. sand1-3 16S ribosomal RNA gene Genome sequencing and assembly.</title>
        <authorList>
            <person name="Kang M."/>
        </authorList>
    </citation>
    <scope>NUCLEOTIDE SEQUENCE [LARGE SCALE GENOMIC DNA]</scope>
    <source>
        <strain evidence="5">sand1-3</strain>
    </source>
</reference>
<dbReference type="InterPro" id="IPR007450">
    <property type="entry name" value="BamE_dom"/>
</dbReference>
<dbReference type="AlphaFoldDB" id="A0A7G9L0K3"/>
<dbReference type="RefSeq" id="WP_187479107.1">
    <property type="nucleotide sequence ID" value="NZ_CP060697.1"/>
</dbReference>
<dbReference type="GO" id="GO:0019867">
    <property type="term" value="C:outer membrane"/>
    <property type="evidence" value="ECO:0007669"/>
    <property type="project" value="InterPro"/>
</dbReference>
<keyword evidence="2" id="KW-0472">Membrane</keyword>
<protein>
    <submittedName>
        <fullName evidence="4">Outer membrane protein assembly factor BamE</fullName>
    </submittedName>
</protein>
<dbReference type="Pfam" id="PF04355">
    <property type="entry name" value="BamE"/>
    <property type="match status" value="1"/>
</dbReference>
<evidence type="ECO:0000256" key="1">
    <source>
        <dbReference type="ARBA" id="ARBA00022729"/>
    </source>
</evidence>
<keyword evidence="5" id="KW-1185">Reference proteome</keyword>
<name>A0A7G9L0K3_9SPHN</name>
<accession>A0A7G9L0K3</accession>
<dbReference type="InterPro" id="IPR037873">
    <property type="entry name" value="BamE-like"/>
</dbReference>
<sequence>MKAAKIATAILGAVLLSGCIGVQEHRGSVIDKELVSAVQVGVDNKESVARVLGRPTFNGAFGDSDWYYVSRDTKQFAFRTPRIMQQTILHVRFDAAGNVIAVNETGPELVARINPEDDTTPTLGRRKSFFDEIFGNIGAVNSPLGNPQQPQQ</sequence>
<keyword evidence="1" id="KW-0732">Signal</keyword>